<gene>
    <name evidence="2" type="ORF">SAMN05192553_11012</name>
</gene>
<protein>
    <submittedName>
        <fullName evidence="2">Nucleotide-binding universal stress protein, UspA family</fullName>
    </submittedName>
</protein>
<sequence>MKQLIVLIDFSPYTPNLLRLAFEWKKTYGFSLTFVYKVAGLAPTLSNAPGKEEIIDFEKKEAKTKFSEQATKLGVSEDEASFLAISDPLIRFLQEKTGPEDLLLLGLKGTGFLKKLLVGSTATDIINRLDRLIIALPKSIEQTIPKRLVLACHVKYPFNEQALSLLLQTIGSTLTEIELLTILSDPSERQATEEYLNDLQKKLDADYSCSISLYEHVDAFDTIKNRLRGFPDDYIVLQKGSRTLNDQLFRKFFISDLVHEGETPLMVLPCEEP</sequence>
<dbReference type="Proteomes" id="UP000199403">
    <property type="component" value="Unassembled WGS sequence"/>
</dbReference>
<accession>A0A1H7B5P5</accession>
<reference evidence="3" key="1">
    <citation type="submission" date="2016-10" db="EMBL/GenBank/DDBJ databases">
        <authorList>
            <person name="Varghese N."/>
            <person name="Submissions S."/>
        </authorList>
    </citation>
    <scope>NUCLEOTIDE SEQUENCE [LARGE SCALE GENOMIC DNA]</scope>
    <source>
        <strain evidence="3">IBRC-M 10761</strain>
    </source>
</reference>
<evidence type="ECO:0000259" key="1">
    <source>
        <dbReference type="Pfam" id="PF00582"/>
    </source>
</evidence>
<dbReference type="AlphaFoldDB" id="A0A1H7B5P5"/>
<dbReference type="InterPro" id="IPR006016">
    <property type="entry name" value="UspA"/>
</dbReference>
<dbReference type="RefSeq" id="WP_092178240.1">
    <property type="nucleotide sequence ID" value="NZ_FNZH01000010.1"/>
</dbReference>
<proteinExistence type="predicted"/>
<keyword evidence="3" id="KW-1185">Reference proteome</keyword>
<name>A0A1H7B5P5_9BACT</name>
<evidence type="ECO:0000313" key="2">
    <source>
        <dbReference type="EMBL" id="SEJ73053.1"/>
    </source>
</evidence>
<evidence type="ECO:0000313" key="3">
    <source>
        <dbReference type="Proteomes" id="UP000199403"/>
    </source>
</evidence>
<feature type="domain" description="UspA" evidence="1">
    <location>
        <begin position="2"/>
        <end position="128"/>
    </location>
</feature>
<dbReference type="Pfam" id="PF00582">
    <property type="entry name" value="Usp"/>
    <property type="match status" value="1"/>
</dbReference>
<dbReference type="Gene3D" id="3.40.50.12370">
    <property type="match status" value="1"/>
</dbReference>
<organism evidence="2 3">
    <name type="scientific">Cyclobacterium xiamenense</name>
    <dbReference type="NCBI Taxonomy" id="1297121"/>
    <lineage>
        <taxon>Bacteria</taxon>
        <taxon>Pseudomonadati</taxon>
        <taxon>Bacteroidota</taxon>
        <taxon>Cytophagia</taxon>
        <taxon>Cytophagales</taxon>
        <taxon>Cyclobacteriaceae</taxon>
        <taxon>Cyclobacterium</taxon>
    </lineage>
</organism>
<dbReference type="SUPFAM" id="SSF52402">
    <property type="entry name" value="Adenine nucleotide alpha hydrolases-like"/>
    <property type="match status" value="1"/>
</dbReference>
<dbReference type="EMBL" id="FNZH01000010">
    <property type="protein sequence ID" value="SEJ73053.1"/>
    <property type="molecule type" value="Genomic_DNA"/>
</dbReference>
<dbReference type="OrthoDB" id="835770at2"/>